<evidence type="ECO:0000313" key="4">
    <source>
        <dbReference type="Proteomes" id="UP000218288"/>
    </source>
</evidence>
<proteinExistence type="predicted"/>
<evidence type="ECO:0000259" key="2">
    <source>
        <dbReference type="SMART" id="SM00857"/>
    </source>
</evidence>
<organism evidence="3 4">
    <name type="scientific">Methylorubrum populi</name>
    <dbReference type="NCBI Taxonomy" id="223967"/>
    <lineage>
        <taxon>Bacteria</taxon>
        <taxon>Pseudomonadati</taxon>
        <taxon>Pseudomonadota</taxon>
        <taxon>Alphaproteobacteria</taxon>
        <taxon>Hyphomicrobiales</taxon>
        <taxon>Methylobacteriaceae</taxon>
        <taxon>Methylorubrum</taxon>
    </lineage>
</organism>
<dbReference type="AlphaFoldDB" id="A0A169QGA6"/>
<evidence type="ECO:0000313" key="3">
    <source>
        <dbReference type="EMBL" id="BAU88856.1"/>
    </source>
</evidence>
<dbReference type="Gene3D" id="3.40.50.1390">
    <property type="entry name" value="Resolvase, N-terminal catalytic domain"/>
    <property type="match status" value="1"/>
</dbReference>
<dbReference type="SUPFAM" id="SSF53041">
    <property type="entry name" value="Resolvase-like"/>
    <property type="match status" value="1"/>
</dbReference>
<feature type="domain" description="Resolvase/invertase-type recombinase catalytic" evidence="2">
    <location>
        <begin position="6"/>
        <end position="140"/>
    </location>
</feature>
<name>A0A169QGA6_9HYPH</name>
<sequence>MSPGPYVSYLRSAGTGPATSSLASQREAVSRHLGRRGRLVDEVIESAADPQQPGLQAALSLCLRHGATLLMAELDPLSEDADFLRRLSRDLRARDLRFSAADRPEVSEHTLGIMAAVAEAETRLGVRRTPETMARRREFYARFTADRQVTPVTVETGVSIAGSPRPLAESLNRGEATSRSRERAAEVAPILSEIRAAGALTREQVANALNALGIPSARGSRWYPMQVTRIEKRLAAAAAREGACPGGSHPARHRSASERTFDGQRT</sequence>
<dbReference type="RefSeq" id="WP_096483153.1">
    <property type="nucleotide sequence ID" value="NZ_AP014809.1"/>
</dbReference>
<reference evidence="3 4" key="1">
    <citation type="journal article" date="2016" name="Genome Announc.">
        <title>Complete Genome Sequence of Methylobacterium populi P-1M, Isolated from Pink-Pigmented Household Biofilm.</title>
        <authorList>
            <person name="Morohoshi T."/>
            <person name="Ikeda T."/>
        </authorList>
    </citation>
    <scope>NUCLEOTIDE SEQUENCE [LARGE SCALE GENOMIC DNA]</scope>
    <source>
        <strain evidence="3 4">P-1M</strain>
    </source>
</reference>
<gene>
    <name evidence="3" type="ORF">MPPM_0251</name>
</gene>
<feature type="region of interest" description="Disordered" evidence="1">
    <location>
        <begin position="241"/>
        <end position="266"/>
    </location>
</feature>
<dbReference type="OrthoDB" id="2290206at2"/>
<evidence type="ECO:0000256" key="1">
    <source>
        <dbReference type="SAM" id="MobiDB-lite"/>
    </source>
</evidence>
<accession>A0A169QGA6</accession>
<dbReference type="Proteomes" id="UP000218288">
    <property type="component" value="Chromosome"/>
</dbReference>
<dbReference type="GO" id="GO:0000150">
    <property type="term" value="F:DNA strand exchange activity"/>
    <property type="evidence" value="ECO:0007669"/>
    <property type="project" value="InterPro"/>
</dbReference>
<dbReference type="SMART" id="SM00857">
    <property type="entry name" value="Resolvase"/>
    <property type="match status" value="1"/>
</dbReference>
<dbReference type="EMBL" id="AP014809">
    <property type="protein sequence ID" value="BAU88856.1"/>
    <property type="molecule type" value="Genomic_DNA"/>
</dbReference>
<dbReference type="InterPro" id="IPR036162">
    <property type="entry name" value="Resolvase-like_N_sf"/>
</dbReference>
<dbReference type="Pfam" id="PF00239">
    <property type="entry name" value="Resolvase"/>
    <property type="match status" value="1"/>
</dbReference>
<dbReference type="InterPro" id="IPR006119">
    <property type="entry name" value="Resolv_N"/>
</dbReference>
<protein>
    <submittedName>
        <fullName evidence="3">Resolvase</fullName>
    </submittedName>
</protein>
<feature type="compositionally biased region" description="Basic and acidic residues" evidence="1">
    <location>
        <begin position="255"/>
        <end position="266"/>
    </location>
</feature>
<dbReference type="GO" id="GO:0003677">
    <property type="term" value="F:DNA binding"/>
    <property type="evidence" value="ECO:0007669"/>
    <property type="project" value="InterPro"/>
</dbReference>